<name>A0ABD1WKY2_9LAMI</name>
<dbReference type="EMBL" id="JBFOLJ010000003">
    <property type="protein sequence ID" value="KAL2550349.1"/>
    <property type="molecule type" value="Genomic_DNA"/>
</dbReference>
<proteinExistence type="predicted"/>
<protein>
    <submittedName>
        <fullName evidence="1">Uncharacterized protein</fullName>
    </submittedName>
</protein>
<dbReference type="AlphaFoldDB" id="A0ABD1WKY2"/>
<dbReference type="Proteomes" id="UP001604277">
    <property type="component" value="Unassembled WGS sequence"/>
</dbReference>
<accession>A0ABD1WKY2</accession>
<evidence type="ECO:0000313" key="1">
    <source>
        <dbReference type="EMBL" id="KAL2550349.1"/>
    </source>
</evidence>
<comment type="caution">
    <text evidence="1">The sequence shown here is derived from an EMBL/GenBank/DDBJ whole genome shotgun (WGS) entry which is preliminary data.</text>
</comment>
<gene>
    <name evidence="1" type="ORF">Fot_11879</name>
</gene>
<organism evidence="1 2">
    <name type="scientific">Forsythia ovata</name>
    <dbReference type="NCBI Taxonomy" id="205694"/>
    <lineage>
        <taxon>Eukaryota</taxon>
        <taxon>Viridiplantae</taxon>
        <taxon>Streptophyta</taxon>
        <taxon>Embryophyta</taxon>
        <taxon>Tracheophyta</taxon>
        <taxon>Spermatophyta</taxon>
        <taxon>Magnoliopsida</taxon>
        <taxon>eudicotyledons</taxon>
        <taxon>Gunneridae</taxon>
        <taxon>Pentapetalae</taxon>
        <taxon>asterids</taxon>
        <taxon>lamiids</taxon>
        <taxon>Lamiales</taxon>
        <taxon>Oleaceae</taxon>
        <taxon>Forsythieae</taxon>
        <taxon>Forsythia</taxon>
    </lineage>
</organism>
<sequence length="100" mass="11593">MEEDPFNEMITQMVIKDEDEDEEDNIEFQMMIGQSTSLVGNMRLGSSSTRQYKDRGRENPRLSLLCQVSHFPFVWNLNLLLSLLPCEVSSFSFVWNLVGK</sequence>
<reference evidence="2" key="1">
    <citation type="submission" date="2024-07" db="EMBL/GenBank/DDBJ databases">
        <title>Two chromosome-level genome assemblies of Korean endemic species Abeliophyllum distichum and Forsythia ovata (Oleaceae).</title>
        <authorList>
            <person name="Jang H."/>
        </authorList>
    </citation>
    <scope>NUCLEOTIDE SEQUENCE [LARGE SCALE GENOMIC DNA]</scope>
</reference>
<keyword evidence="2" id="KW-1185">Reference proteome</keyword>
<evidence type="ECO:0000313" key="2">
    <source>
        <dbReference type="Proteomes" id="UP001604277"/>
    </source>
</evidence>